<dbReference type="Gene3D" id="2.40.10.10">
    <property type="entry name" value="Trypsin-like serine proteases"/>
    <property type="match status" value="1"/>
</dbReference>
<dbReference type="Pfam" id="PF00089">
    <property type="entry name" value="Trypsin"/>
    <property type="match status" value="1"/>
</dbReference>
<dbReference type="OrthoDB" id="4310587at2"/>
<protein>
    <submittedName>
        <fullName evidence="5">Trypsin-like serine protease</fullName>
    </submittedName>
</protein>
<evidence type="ECO:0000259" key="4">
    <source>
        <dbReference type="PROSITE" id="PS50240"/>
    </source>
</evidence>
<keyword evidence="5" id="KW-0378">Hydrolase</keyword>
<accession>A0A563EJU5</accession>
<feature type="domain" description="Peptidase S1" evidence="4">
    <location>
        <begin position="29"/>
        <end position="226"/>
    </location>
</feature>
<dbReference type="RefSeq" id="WP_146358085.1">
    <property type="nucleotide sequence ID" value="NZ_VOBR01000027.1"/>
</dbReference>
<evidence type="ECO:0000256" key="2">
    <source>
        <dbReference type="ARBA" id="ARBA00023157"/>
    </source>
</evidence>
<dbReference type="SUPFAM" id="SSF50494">
    <property type="entry name" value="Trypsin-like serine proteases"/>
    <property type="match status" value="1"/>
</dbReference>
<dbReference type="GO" id="GO:0004252">
    <property type="term" value="F:serine-type endopeptidase activity"/>
    <property type="evidence" value="ECO:0007669"/>
    <property type="project" value="InterPro"/>
</dbReference>
<comment type="similarity">
    <text evidence="1">Belongs to the peptidase S1 family.</text>
</comment>
<dbReference type="InterPro" id="IPR001254">
    <property type="entry name" value="Trypsin_dom"/>
</dbReference>
<dbReference type="Proteomes" id="UP000316639">
    <property type="component" value="Unassembled WGS sequence"/>
</dbReference>
<name>A0A563EJU5_9PSEU</name>
<dbReference type="EMBL" id="VOBR01000027">
    <property type="protein sequence ID" value="TWP47272.1"/>
    <property type="molecule type" value="Genomic_DNA"/>
</dbReference>
<comment type="caution">
    <text evidence="5">The sequence shown here is derived from an EMBL/GenBank/DDBJ whole genome shotgun (WGS) entry which is preliminary data.</text>
</comment>
<dbReference type="PROSITE" id="PS50240">
    <property type="entry name" value="TRYPSIN_DOM"/>
    <property type="match status" value="1"/>
</dbReference>
<proteinExistence type="inferred from homology"/>
<keyword evidence="6" id="KW-1185">Reference proteome</keyword>
<dbReference type="SMART" id="SM00020">
    <property type="entry name" value="Tryp_SPc"/>
    <property type="match status" value="1"/>
</dbReference>
<organism evidence="5 6">
    <name type="scientific">Lentzea tibetensis</name>
    <dbReference type="NCBI Taxonomy" id="2591470"/>
    <lineage>
        <taxon>Bacteria</taxon>
        <taxon>Bacillati</taxon>
        <taxon>Actinomycetota</taxon>
        <taxon>Actinomycetes</taxon>
        <taxon>Pseudonocardiales</taxon>
        <taxon>Pseudonocardiaceae</taxon>
        <taxon>Lentzea</taxon>
    </lineage>
</organism>
<keyword evidence="2" id="KW-1015">Disulfide bond</keyword>
<evidence type="ECO:0000256" key="1">
    <source>
        <dbReference type="ARBA" id="ARBA00007664"/>
    </source>
</evidence>
<sequence>MKIRSTLLGVVLLFGAAPAAQAADIDVKIIGGEEVASAPWVTGLYWDDWFGCSASVIAQRWVLTARHCVGDLPTHVMIGNVNIGQGRRVNVDRGQVSPVGDVALLHLASNANTTFAQLASQDPRAGATNYIYGWGTYEVGEGKPVSPRLKRAAVTVTGPGRDAYNGRAIDSKWASGATGGTAGYGDSGGPQMSGNVQVGVCSTGDYVNVQYASVAANRSWIRQVSGV</sequence>
<feature type="chain" id="PRO_5022172576" evidence="3">
    <location>
        <begin position="23"/>
        <end position="227"/>
    </location>
</feature>
<evidence type="ECO:0000313" key="5">
    <source>
        <dbReference type="EMBL" id="TWP47272.1"/>
    </source>
</evidence>
<gene>
    <name evidence="5" type="ORF">FKR81_33015</name>
</gene>
<dbReference type="PANTHER" id="PTHR24276:SF98">
    <property type="entry name" value="FI18310P1-RELATED"/>
    <property type="match status" value="1"/>
</dbReference>
<dbReference type="InterPro" id="IPR001314">
    <property type="entry name" value="Peptidase_S1A"/>
</dbReference>
<reference evidence="5 6" key="1">
    <citation type="submission" date="2019-07" db="EMBL/GenBank/DDBJ databases">
        <title>Lentzea xizangensis sp. nov., isolated from Qinghai-Tibetan Plateau Soils.</title>
        <authorList>
            <person name="Huang J."/>
        </authorList>
    </citation>
    <scope>NUCLEOTIDE SEQUENCE [LARGE SCALE GENOMIC DNA]</scope>
    <source>
        <strain evidence="5 6">FXJ1.1311</strain>
    </source>
</reference>
<keyword evidence="5" id="KW-0645">Protease</keyword>
<dbReference type="InterPro" id="IPR009003">
    <property type="entry name" value="Peptidase_S1_PA"/>
</dbReference>
<feature type="signal peptide" evidence="3">
    <location>
        <begin position="1"/>
        <end position="22"/>
    </location>
</feature>
<dbReference type="InterPro" id="IPR043504">
    <property type="entry name" value="Peptidase_S1_PA_chymotrypsin"/>
</dbReference>
<dbReference type="PRINTS" id="PR00722">
    <property type="entry name" value="CHYMOTRYPSIN"/>
</dbReference>
<evidence type="ECO:0000256" key="3">
    <source>
        <dbReference type="SAM" id="SignalP"/>
    </source>
</evidence>
<dbReference type="InterPro" id="IPR050430">
    <property type="entry name" value="Peptidase_S1"/>
</dbReference>
<dbReference type="PANTHER" id="PTHR24276">
    <property type="entry name" value="POLYSERASE-RELATED"/>
    <property type="match status" value="1"/>
</dbReference>
<keyword evidence="3" id="KW-0732">Signal</keyword>
<evidence type="ECO:0000313" key="6">
    <source>
        <dbReference type="Proteomes" id="UP000316639"/>
    </source>
</evidence>
<dbReference type="AlphaFoldDB" id="A0A563EJU5"/>
<dbReference type="GO" id="GO:0006508">
    <property type="term" value="P:proteolysis"/>
    <property type="evidence" value="ECO:0007669"/>
    <property type="project" value="UniProtKB-KW"/>
</dbReference>